<dbReference type="EMBL" id="DNNA01000031">
    <property type="protein sequence ID" value="HBC33060.1"/>
    <property type="molecule type" value="Genomic_DNA"/>
</dbReference>
<evidence type="ECO:0000313" key="2">
    <source>
        <dbReference type="EMBL" id="HBC33060.1"/>
    </source>
</evidence>
<evidence type="ECO:0000256" key="1">
    <source>
        <dbReference type="SAM" id="Phobius"/>
    </source>
</evidence>
<accession>A0A349GHS1</accession>
<proteinExistence type="predicted"/>
<keyword evidence="1" id="KW-0472">Membrane</keyword>
<feature type="transmembrane region" description="Helical" evidence="1">
    <location>
        <begin position="129"/>
        <end position="149"/>
    </location>
</feature>
<keyword evidence="1" id="KW-1133">Transmembrane helix</keyword>
<name>A0A349GHS1_9GAMM</name>
<protein>
    <submittedName>
        <fullName evidence="2">Uncharacterized protein</fullName>
    </submittedName>
</protein>
<keyword evidence="1" id="KW-0812">Transmembrane</keyword>
<evidence type="ECO:0000313" key="3">
    <source>
        <dbReference type="Proteomes" id="UP000263489"/>
    </source>
</evidence>
<dbReference type="AlphaFoldDB" id="A0A349GHS1"/>
<feature type="transmembrane region" description="Helical" evidence="1">
    <location>
        <begin position="92"/>
        <end position="117"/>
    </location>
</feature>
<sequence length="358" mass="41468">MSAQSNVTVYSERAFRAAALGPLPRAPEDRIRFGEELQPVGSYAEVIPYLSAIQDAEALQDHEQTDPEFNSKDWWWDHQRIRFLNGKMGLKFLLLIIPLIWVLSLWLAGPAVMVWMIAEVDVLKELPALVIGLCSIVLTIGWYGFAIWVTPITTNWIMSTGVGFLLKPFEKNINKKLDATLEDGCSEFNRLTGQVRIALGRGRFFEAPFVEFDAYIERVIQQSGVFYRLMLVHRYTQKTFNKTGFSTIESEKSEVLALWDMLQRYMDVSQPLPDTPRLEPFRHLDPITAEHDRKTVRNPRYWRDLDLESWKEGEGWTKVHQRQNSYPWASRTCKLTPQLGKISMEEYRKLRPAGAWPI</sequence>
<dbReference type="Proteomes" id="UP000263489">
    <property type="component" value="Unassembled WGS sequence"/>
</dbReference>
<organism evidence="2 3">
    <name type="scientific">Marinobacter adhaerens</name>
    <dbReference type="NCBI Taxonomy" id="1033846"/>
    <lineage>
        <taxon>Bacteria</taxon>
        <taxon>Pseudomonadati</taxon>
        <taxon>Pseudomonadota</taxon>
        <taxon>Gammaproteobacteria</taxon>
        <taxon>Pseudomonadales</taxon>
        <taxon>Marinobacteraceae</taxon>
        <taxon>Marinobacter</taxon>
    </lineage>
</organism>
<gene>
    <name evidence="2" type="ORF">DC045_01775</name>
</gene>
<reference evidence="2 3" key="1">
    <citation type="journal article" date="2018" name="Nat. Biotechnol.">
        <title>A standardized bacterial taxonomy based on genome phylogeny substantially revises the tree of life.</title>
        <authorList>
            <person name="Parks D.H."/>
            <person name="Chuvochina M."/>
            <person name="Waite D.W."/>
            <person name="Rinke C."/>
            <person name="Skarshewski A."/>
            <person name="Chaumeil P.A."/>
            <person name="Hugenholtz P."/>
        </authorList>
    </citation>
    <scope>NUCLEOTIDE SEQUENCE [LARGE SCALE GENOMIC DNA]</scope>
    <source>
        <strain evidence="2">UBA9380</strain>
    </source>
</reference>
<comment type="caution">
    <text evidence="2">The sequence shown here is derived from an EMBL/GenBank/DDBJ whole genome shotgun (WGS) entry which is preliminary data.</text>
</comment>